<name>A0ABD0PE34_CIRMR</name>
<feature type="region of interest" description="Disordered" evidence="1">
    <location>
        <begin position="24"/>
        <end position="60"/>
    </location>
</feature>
<feature type="compositionally biased region" description="Basic and acidic residues" evidence="1">
    <location>
        <begin position="24"/>
        <end position="34"/>
    </location>
</feature>
<reference evidence="2 3" key="1">
    <citation type="submission" date="2024-05" db="EMBL/GenBank/DDBJ databases">
        <title>Genome sequencing and assembly of Indian major carp, Cirrhinus mrigala (Hamilton, 1822).</title>
        <authorList>
            <person name="Mohindra V."/>
            <person name="Chowdhury L.M."/>
            <person name="Lal K."/>
            <person name="Jena J.K."/>
        </authorList>
    </citation>
    <scope>NUCLEOTIDE SEQUENCE [LARGE SCALE GENOMIC DNA]</scope>
    <source>
        <strain evidence="2">CM1030</strain>
        <tissue evidence="2">Blood</tissue>
    </source>
</reference>
<organism evidence="2 3">
    <name type="scientific">Cirrhinus mrigala</name>
    <name type="common">Mrigala</name>
    <dbReference type="NCBI Taxonomy" id="683832"/>
    <lineage>
        <taxon>Eukaryota</taxon>
        <taxon>Metazoa</taxon>
        <taxon>Chordata</taxon>
        <taxon>Craniata</taxon>
        <taxon>Vertebrata</taxon>
        <taxon>Euteleostomi</taxon>
        <taxon>Actinopterygii</taxon>
        <taxon>Neopterygii</taxon>
        <taxon>Teleostei</taxon>
        <taxon>Ostariophysi</taxon>
        <taxon>Cypriniformes</taxon>
        <taxon>Cyprinidae</taxon>
        <taxon>Labeoninae</taxon>
        <taxon>Labeonini</taxon>
        <taxon>Cirrhinus</taxon>
    </lineage>
</organism>
<feature type="non-terminal residue" evidence="2">
    <location>
        <position position="102"/>
    </location>
</feature>
<sequence length="102" mass="11645">SFLDRQPEMAKADYQQLQQALIKEFADPEPDKKPCKPTTPGSDRRISEHGTSHEWKRTSTSRLVACPQRISIQQLRDLAHKAYVKQRAASEKTVKKAPQFAL</sequence>
<feature type="non-terminal residue" evidence="2">
    <location>
        <position position="1"/>
    </location>
</feature>
<gene>
    <name evidence="2" type="ORF">M9458_032475</name>
</gene>
<proteinExistence type="predicted"/>
<dbReference type="Proteomes" id="UP001529510">
    <property type="component" value="Unassembled WGS sequence"/>
</dbReference>
<dbReference type="AlphaFoldDB" id="A0ABD0PE34"/>
<dbReference type="EMBL" id="JAMKFB020000016">
    <property type="protein sequence ID" value="KAL0172164.1"/>
    <property type="molecule type" value="Genomic_DNA"/>
</dbReference>
<keyword evidence="3" id="KW-1185">Reference proteome</keyword>
<accession>A0ABD0PE34</accession>
<protein>
    <submittedName>
        <fullName evidence="2">Uncharacterized protein</fullName>
    </submittedName>
</protein>
<comment type="caution">
    <text evidence="2">The sequence shown here is derived from an EMBL/GenBank/DDBJ whole genome shotgun (WGS) entry which is preliminary data.</text>
</comment>
<feature type="compositionally biased region" description="Basic and acidic residues" evidence="1">
    <location>
        <begin position="42"/>
        <end position="57"/>
    </location>
</feature>
<evidence type="ECO:0000313" key="2">
    <source>
        <dbReference type="EMBL" id="KAL0172164.1"/>
    </source>
</evidence>
<evidence type="ECO:0000313" key="3">
    <source>
        <dbReference type="Proteomes" id="UP001529510"/>
    </source>
</evidence>
<evidence type="ECO:0000256" key="1">
    <source>
        <dbReference type="SAM" id="MobiDB-lite"/>
    </source>
</evidence>